<evidence type="ECO:0000313" key="4">
    <source>
        <dbReference type="EMBL" id="ESO92439.1"/>
    </source>
</evidence>
<dbReference type="Proteomes" id="UP000030746">
    <property type="component" value="Unassembled WGS sequence"/>
</dbReference>
<dbReference type="Gene3D" id="3.10.100.10">
    <property type="entry name" value="Mannose-Binding Protein A, subunit A"/>
    <property type="match status" value="1"/>
</dbReference>
<dbReference type="CDD" id="cd00037">
    <property type="entry name" value="CLECT"/>
    <property type="match status" value="1"/>
</dbReference>
<feature type="domain" description="C-type lectin" evidence="3">
    <location>
        <begin position="106"/>
        <end position="239"/>
    </location>
</feature>
<protein>
    <recommendedName>
        <fullName evidence="3">C-type lectin domain-containing protein</fullName>
    </recommendedName>
</protein>
<keyword evidence="2" id="KW-0175">Coiled coil</keyword>
<dbReference type="InterPro" id="IPR001304">
    <property type="entry name" value="C-type_lectin-like"/>
</dbReference>
<dbReference type="HOGENOM" id="CLU_1099557_0_0_1"/>
<keyword evidence="1" id="KW-1015">Disulfide bond</keyword>
<evidence type="ECO:0000313" key="5">
    <source>
        <dbReference type="Proteomes" id="UP000030746"/>
    </source>
</evidence>
<dbReference type="InterPro" id="IPR016186">
    <property type="entry name" value="C-type_lectin-like/link_sf"/>
</dbReference>
<dbReference type="KEGG" id="lgi:LOTGIDRAFT_162745"/>
<dbReference type="PROSITE" id="PS00615">
    <property type="entry name" value="C_TYPE_LECTIN_1"/>
    <property type="match status" value="1"/>
</dbReference>
<evidence type="ECO:0000259" key="3">
    <source>
        <dbReference type="PROSITE" id="PS50041"/>
    </source>
</evidence>
<dbReference type="AlphaFoldDB" id="V4BTZ2"/>
<dbReference type="InterPro" id="IPR050111">
    <property type="entry name" value="C-type_lectin/snaclec_domain"/>
</dbReference>
<dbReference type="PANTHER" id="PTHR22803">
    <property type="entry name" value="MANNOSE, PHOSPHOLIPASE, LECTIN RECEPTOR RELATED"/>
    <property type="match status" value="1"/>
</dbReference>
<dbReference type="SMART" id="SM00034">
    <property type="entry name" value="CLECT"/>
    <property type="match status" value="1"/>
</dbReference>
<dbReference type="PROSITE" id="PS50041">
    <property type="entry name" value="C_TYPE_LECTIN_2"/>
    <property type="match status" value="1"/>
</dbReference>
<name>V4BTZ2_LOTGI</name>
<dbReference type="RefSeq" id="XP_009056993.1">
    <property type="nucleotide sequence ID" value="XM_009058745.1"/>
</dbReference>
<organism evidence="4 5">
    <name type="scientific">Lottia gigantea</name>
    <name type="common">Giant owl limpet</name>
    <dbReference type="NCBI Taxonomy" id="225164"/>
    <lineage>
        <taxon>Eukaryota</taxon>
        <taxon>Metazoa</taxon>
        <taxon>Spiralia</taxon>
        <taxon>Lophotrochozoa</taxon>
        <taxon>Mollusca</taxon>
        <taxon>Gastropoda</taxon>
        <taxon>Patellogastropoda</taxon>
        <taxon>Lottioidea</taxon>
        <taxon>Lottiidae</taxon>
        <taxon>Lottia</taxon>
    </lineage>
</organism>
<accession>V4BTZ2</accession>
<sequence length="253" mass="29461">MKGQNNVRKSVSTMIQEDGSGAKEYLNKPIWTFKATENFAWQKDSGSCCRDFERLNESVTSMLIRVTDLEAQNKRREIKSRRLEKEMQRLRKLTIPPKCPQGFKPSRHSCYLLVKNEKTKRNAARYCRRKSFSHLVRIQSEGEIERLTDYLEKENDVPSTLYTVGYLNGSLTAGTLAGDAHWVWSNSEPIKFSQWNKLGHLPANDVWDRTATCVVLVKTENGWVLKSEYCKENRAFICEKRKVRSSRPRRIIH</sequence>
<proteinExistence type="predicted"/>
<dbReference type="GeneID" id="20239110"/>
<evidence type="ECO:0000256" key="2">
    <source>
        <dbReference type="SAM" id="Coils"/>
    </source>
</evidence>
<dbReference type="Pfam" id="PF00059">
    <property type="entry name" value="Lectin_C"/>
    <property type="match status" value="1"/>
</dbReference>
<dbReference type="InterPro" id="IPR016187">
    <property type="entry name" value="CTDL_fold"/>
</dbReference>
<feature type="coiled-coil region" evidence="2">
    <location>
        <begin position="66"/>
        <end position="93"/>
    </location>
</feature>
<dbReference type="SUPFAM" id="SSF56436">
    <property type="entry name" value="C-type lectin-like"/>
    <property type="match status" value="1"/>
</dbReference>
<dbReference type="CTD" id="20239110"/>
<gene>
    <name evidence="4" type="ORF">LOTGIDRAFT_162745</name>
</gene>
<evidence type="ECO:0000256" key="1">
    <source>
        <dbReference type="ARBA" id="ARBA00023157"/>
    </source>
</evidence>
<dbReference type="InterPro" id="IPR018378">
    <property type="entry name" value="C-type_lectin_CS"/>
</dbReference>
<reference evidence="4 5" key="1">
    <citation type="journal article" date="2013" name="Nature">
        <title>Insights into bilaterian evolution from three spiralian genomes.</title>
        <authorList>
            <person name="Simakov O."/>
            <person name="Marletaz F."/>
            <person name="Cho S.J."/>
            <person name="Edsinger-Gonzales E."/>
            <person name="Havlak P."/>
            <person name="Hellsten U."/>
            <person name="Kuo D.H."/>
            <person name="Larsson T."/>
            <person name="Lv J."/>
            <person name="Arendt D."/>
            <person name="Savage R."/>
            <person name="Osoegawa K."/>
            <person name="de Jong P."/>
            <person name="Grimwood J."/>
            <person name="Chapman J.A."/>
            <person name="Shapiro H."/>
            <person name="Aerts A."/>
            <person name="Otillar R.P."/>
            <person name="Terry A.Y."/>
            <person name="Boore J.L."/>
            <person name="Grigoriev I.V."/>
            <person name="Lindberg D.R."/>
            <person name="Seaver E.C."/>
            <person name="Weisblat D.A."/>
            <person name="Putnam N.H."/>
            <person name="Rokhsar D.S."/>
        </authorList>
    </citation>
    <scope>NUCLEOTIDE SEQUENCE [LARGE SCALE GENOMIC DNA]</scope>
</reference>
<keyword evidence="5" id="KW-1185">Reference proteome</keyword>
<dbReference type="EMBL" id="KB202094">
    <property type="protein sequence ID" value="ESO92439.1"/>
    <property type="molecule type" value="Genomic_DNA"/>
</dbReference>